<dbReference type="Pfam" id="PF02365">
    <property type="entry name" value="NAM"/>
    <property type="match status" value="1"/>
</dbReference>
<gene>
    <name evidence="8" type="ORF">MKW98_006719</name>
</gene>
<keyword evidence="2" id="KW-0805">Transcription regulation</keyword>
<keyword evidence="5" id="KW-0539">Nucleus</keyword>
<evidence type="ECO:0000256" key="2">
    <source>
        <dbReference type="ARBA" id="ARBA00023015"/>
    </source>
</evidence>
<evidence type="ECO:0000256" key="3">
    <source>
        <dbReference type="ARBA" id="ARBA00023125"/>
    </source>
</evidence>
<feature type="domain" description="NAC" evidence="7">
    <location>
        <begin position="10"/>
        <end position="157"/>
    </location>
</feature>
<dbReference type="InterPro" id="IPR036093">
    <property type="entry name" value="NAC_dom_sf"/>
</dbReference>
<protein>
    <recommendedName>
        <fullName evidence="7">NAC domain-containing protein</fullName>
    </recommendedName>
</protein>
<accession>A0AAD4XPK7</accession>
<dbReference type="GO" id="GO:0003677">
    <property type="term" value="F:DNA binding"/>
    <property type="evidence" value="ECO:0007669"/>
    <property type="project" value="UniProtKB-KW"/>
</dbReference>
<comment type="subcellular location">
    <subcellularLocation>
        <location evidence="1">Nucleus</location>
    </subcellularLocation>
</comment>
<keyword evidence="9" id="KW-1185">Reference proteome</keyword>
<keyword evidence="3" id="KW-0238">DNA-binding</keyword>
<evidence type="ECO:0000313" key="8">
    <source>
        <dbReference type="EMBL" id="KAI3933360.1"/>
    </source>
</evidence>
<keyword evidence="6" id="KW-0472">Membrane</keyword>
<feature type="transmembrane region" description="Helical" evidence="6">
    <location>
        <begin position="532"/>
        <end position="553"/>
    </location>
</feature>
<dbReference type="PANTHER" id="PTHR31744:SF210">
    <property type="entry name" value="NAC DOMAIN-CONTAINING PROTEIN 86-LIKE"/>
    <property type="match status" value="1"/>
</dbReference>
<dbReference type="GO" id="GO:0006355">
    <property type="term" value="P:regulation of DNA-templated transcription"/>
    <property type="evidence" value="ECO:0007669"/>
    <property type="project" value="InterPro"/>
</dbReference>
<dbReference type="AlphaFoldDB" id="A0AAD4XPK7"/>
<name>A0AAD4XPK7_9MAGN</name>
<sequence length="555" mass="61571">MGGESSASSLAPGFRFHPTDEELVRYYLKRKIVGKPFRFDAISEIDIYKFEPWDLPGQSRLKSRDREWYFFSALDKKYGNGWRTNRATEQGYWKTTGKDRAVHRATRSVGMKKTLVYHLGRAPRGERTNWVMHEYRIEDETLGKAKDAFVLCRIFQKSGTGPKNGEQYGAPFIEEEWDEDVTVPEQEVMANGGSSNGSDEETSLAHNYGEENVASAVQPVNVELPVNLYCENGWNVLEDPLGILGEDQKLPIASTENGLASALPVKMEQTQVKNEFLELSDLSNPIDARNISDDQATQELSYFAAPSNPSDVNGEYIEMNDLANYGEGADPSGFDLLGLDPTFFDATDNGFLNDEFDFSDMFSDGPLMGDLSFSGEVNTDIGQAYLTFPEPSKPHVSEIASSSMQKPEKMEKVPRDVNYNEGWEGSIAKQVSRMLGSIPAPPAFAAEFPTKEATVLGQTSTSLSSSSIHVTAGMIHITSSMTVSGNGKDDWLWRKNGGVDILLPYGLTSNEAMTVEHLMSSKTVSVVARSSFYLIFLWVLILSVSCKIGSYIYTR</sequence>
<dbReference type="EMBL" id="JAJJMB010006856">
    <property type="protein sequence ID" value="KAI3933360.1"/>
    <property type="molecule type" value="Genomic_DNA"/>
</dbReference>
<comment type="caution">
    <text evidence="8">The sequence shown here is derived from an EMBL/GenBank/DDBJ whole genome shotgun (WGS) entry which is preliminary data.</text>
</comment>
<evidence type="ECO:0000313" key="9">
    <source>
        <dbReference type="Proteomes" id="UP001202328"/>
    </source>
</evidence>
<keyword evidence="4" id="KW-0804">Transcription</keyword>
<reference evidence="8" key="1">
    <citation type="submission" date="2022-04" db="EMBL/GenBank/DDBJ databases">
        <title>A functionally conserved STORR gene fusion in Papaver species that diverged 16.8 million years ago.</title>
        <authorList>
            <person name="Catania T."/>
        </authorList>
    </citation>
    <scope>NUCLEOTIDE SEQUENCE</scope>
    <source>
        <strain evidence="8">S-188037</strain>
    </source>
</reference>
<dbReference type="FunFam" id="2.170.150.80:FF:000002">
    <property type="entry name" value="Nac domain-containing protein 86"/>
    <property type="match status" value="1"/>
</dbReference>
<dbReference type="SUPFAM" id="SSF101941">
    <property type="entry name" value="NAC domain"/>
    <property type="match status" value="1"/>
</dbReference>
<evidence type="ECO:0000256" key="5">
    <source>
        <dbReference type="ARBA" id="ARBA00023242"/>
    </source>
</evidence>
<proteinExistence type="predicted"/>
<dbReference type="Proteomes" id="UP001202328">
    <property type="component" value="Unassembled WGS sequence"/>
</dbReference>
<evidence type="ECO:0000256" key="6">
    <source>
        <dbReference type="SAM" id="Phobius"/>
    </source>
</evidence>
<dbReference type="Gene3D" id="2.170.150.80">
    <property type="entry name" value="NAC domain"/>
    <property type="match status" value="1"/>
</dbReference>
<evidence type="ECO:0000259" key="7">
    <source>
        <dbReference type="PROSITE" id="PS51005"/>
    </source>
</evidence>
<organism evidence="8 9">
    <name type="scientific">Papaver atlanticum</name>
    <dbReference type="NCBI Taxonomy" id="357466"/>
    <lineage>
        <taxon>Eukaryota</taxon>
        <taxon>Viridiplantae</taxon>
        <taxon>Streptophyta</taxon>
        <taxon>Embryophyta</taxon>
        <taxon>Tracheophyta</taxon>
        <taxon>Spermatophyta</taxon>
        <taxon>Magnoliopsida</taxon>
        <taxon>Ranunculales</taxon>
        <taxon>Papaveraceae</taxon>
        <taxon>Papaveroideae</taxon>
        <taxon>Papaver</taxon>
    </lineage>
</organism>
<dbReference type="InterPro" id="IPR003441">
    <property type="entry name" value="NAC-dom"/>
</dbReference>
<evidence type="ECO:0000256" key="1">
    <source>
        <dbReference type="ARBA" id="ARBA00004123"/>
    </source>
</evidence>
<dbReference type="PANTHER" id="PTHR31744">
    <property type="entry name" value="PROTEIN CUP-SHAPED COTYLEDON 2-RELATED"/>
    <property type="match status" value="1"/>
</dbReference>
<dbReference type="GO" id="GO:0005634">
    <property type="term" value="C:nucleus"/>
    <property type="evidence" value="ECO:0007669"/>
    <property type="project" value="UniProtKB-SubCell"/>
</dbReference>
<keyword evidence="6" id="KW-1133">Transmembrane helix</keyword>
<keyword evidence="6" id="KW-0812">Transmembrane</keyword>
<evidence type="ECO:0000256" key="4">
    <source>
        <dbReference type="ARBA" id="ARBA00023163"/>
    </source>
</evidence>
<dbReference type="PROSITE" id="PS51005">
    <property type="entry name" value="NAC"/>
    <property type="match status" value="1"/>
</dbReference>